<evidence type="ECO:0000313" key="1">
    <source>
        <dbReference type="EMBL" id="GFG31591.1"/>
    </source>
</evidence>
<accession>A0A6L2PGB1</accession>
<dbReference type="AlphaFoldDB" id="A0A6L2PGB1"/>
<gene>
    <name evidence="1" type="ORF">Cfor_06948</name>
</gene>
<dbReference type="OrthoDB" id="6260718at2759"/>
<dbReference type="Proteomes" id="UP000502823">
    <property type="component" value="Unassembled WGS sequence"/>
</dbReference>
<sequence length="80" mass="8868">MRQILSHEEMGDQKPSQFLRHLNGFAPDIPDDFLSTIWASRLPPQIQAILVGQTEGSLDSASHLTNRICEVVPQPTKAST</sequence>
<dbReference type="EMBL" id="BLKM01000322">
    <property type="protein sequence ID" value="GFG31591.1"/>
    <property type="molecule type" value="Genomic_DNA"/>
</dbReference>
<keyword evidence="2" id="KW-1185">Reference proteome</keyword>
<comment type="caution">
    <text evidence="1">The sequence shown here is derived from an EMBL/GenBank/DDBJ whole genome shotgun (WGS) entry which is preliminary data.</text>
</comment>
<organism evidence="1 2">
    <name type="scientific">Coptotermes formosanus</name>
    <name type="common">Formosan subterranean termite</name>
    <dbReference type="NCBI Taxonomy" id="36987"/>
    <lineage>
        <taxon>Eukaryota</taxon>
        <taxon>Metazoa</taxon>
        <taxon>Ecdysozoa</taxon>
        <taxon>Arthropoda</taxon>
        <taxon>Hexapoda</taxon>
        <taxon>Insecta</taxon>
        <taxon>Pterygota</taxon>
        <taxon>Neoptera</taxon>
        <taxon>Polyneoptera</taxon>
        <taxon>Dictyoptera</taxon>
        <taxon>Blattodea</taxon>
        <taxon>Blattoidea</taxon>
        <taxon>Termitoidae</taxon>
        <taxon>Rhinotermitidae</taxon>
        <taxon>Coptotermes</taxon>
    </lineage>
</organism>
<dbReference type="InParanoid" id="A0A6L2PGB1"/>
<evidence type="ECO:0000313" key="2">
    <source>
        <dbReference type="Proteomes" id="UP000502823"/>
    </source>
</evidence>
<protein>
    <submittedName>
        <fullName evidence="1">Uncharacterized protein</fullName>
    </submittedName>
</protein>
<name>A0A6L2PGB1_COPFO</name>
<proteinExistence type="predicted"/>
<reference evidence="2" key="1">
    <citation type="submission" date="2020-01" db="EMBL/GenBank/DDBJ databases">
        <title>Draft genome sequence of the Termite Coptotermes fromosanus.</title>
        <authorList>
            <person name="Itakura S."/>
            <person name="Yosikawa Y."/>
            <person name="Umezawa K."/>
        </authorList>
    </citation>
    <scope>NUCLEOTIDE SEQUENCE [LARGE SCALE GENOMIC DNA]</scope>
</reference>